<accession>A0A8H7TKM0</accession>
<evidence type="ECO:0000313" key="4">
    <source>
        <dbReference type="Proteomes" id="UP000664132"/>
    </source>
</evidence>
<feature type="compositionally biased region" description="Basic and acidic residues" evidence="1">
    <location>
        <begin position="1"/>
        <end position="11"/>
    </location>
</feature>
<feature type="region of interest" description="Disordered" evidence="1">
    <location>
        <begin position="370"/>
        <end position="394"/>
    </location>
</feature>
<gene>
    <name evidence="3" type="ORF">IFR04_005542</name>
</gene>
<feature type="transmembrane region" description="Helical" evidence="2">
    <location>
        <begin position="187"/>
        <end position="206"/>
    </location>
</feature>
<comment type="caution">
    <text evidence="3">The sequence shown here is derived from an EMBL/GenBank/DDBJ whole genome shotgun (WGS) entry which is preliminary data.</text>
</comment>
<feature type="region of interest" description="Disordered" evidence="1">
    <location>
        <begin position="112"/>
        <end position="138"/>
    </location>
</feature>
<keyword evidence="2" id="KW-0472">Membrane</keyword>
<evidence type="ECO:0000313" key="3">
    <source>
        <dbReference type="EMBL" id="KAG4421359.1"/>
    </source>
</evidence>
<proteinExistence type="predicted"/>
<protein>
    <submittedName>
        <fullName evidence="3">Uncharacterized protein</fullName>
    </submittedName>
</protein>
<feature type="region of interest" description="Disordered" evidence="1">
    <location>
        <begin position="317"/>
        <end position="356"/>
    </location>
</feature>
<feature type="region of interest" description="Disordered" evidence="1">
    <location>
        <begin position="1"/>
        <end position="69"/>
    </location>
</feature>
<reference evidence="3" key="1">
    <citation type="submission" date="2021-02" db="EMBL/GenBank/DDBJ databases">
        <title>Genome sequence Cadophora malorum strain M34.</title>
        <authorList>
            <person name="Stefanovic E."/>
            <person name="Vu D."/>
            <person name="Scully C."/>
            <person name="Dijksterhuis J."/>
            <person name="Roader J."/>
            <person name="Houbraken J."/>
        </authorList>
    </citation>
    <scope>NUCLEOTIDE SEQUENCE</scope>
    <source>
        <strain evidence="3">M34</strain>
    </source>
</reference>
<dbReference type="AlphaFoldDB" id="A0A8H7TKM0"/>
<name>A0A8H7TKM0_9HELO</name>
<keyword evidence="2" id="KW-0812">Transmembrane</keyword>
<dbReference type="OrthoDB" id="5417811at2759"/>
<feature type="transmembrane region" description="Helical" evidence="2">
    <location>
        <begin position="218"/>
        <end position="238"/>
    </location>
</feature>
<organism evidence="3 4">
    <name type="scientific">Cadophora malorum</name>
    <dbReference type="NCBI Taxonomy" id="108018"/>
    <lineage>
        <taxon>Eukaryota</taxon>
        <taxon>Fungi</taxon>
        <taxon>Dikarya</taxon>
        <taxon>Ascomycota</taxon>
        <taxon>Pezizomycotina</taxon>
        <taxon>Leotiomycetes</taxon>
        <taxon>Helotiales</taxon>
        <taxon>Ploettnerulaceae</taxon>
        <taxon>Cadophora</taxon>
    </lineage>
</organism>
<sequence length="394" mass="43801">MSSGRRSEGRPRRSSSTAPLQPQSRVESLRSGLNGWFNGRSRVGIPRRNQVPESPKTPRHTPGLQELRLPSTRLHIPYLSRSNSLASVTDSRPLASPRSFRHPFATINSRPATASSLRREHTRQVSGETVFPRTHQPSGRRFVGVDPAELHLAELANTGRRRRRQKTGRSERLCGPKIKNRKIRAKILSCFISGMFLTLVLTIYLAMALSNRNESQEFHVLLILIILITTIFFCHALIRLCMMIIKPPPDTDLESQTLPAMVGPGGYANPAAPIPVTLARDEEAAGIESDATKLPPPAYGLWRESVRVDPNRIFWQRNADIPPVPTRQRGAPGNGTGEGDERRPQTANRPPSYISEDGVEYIIEAAPRSIAPTYDVPLPPHPSERGRVPTLPVR</sequence>
<dbReference type="Proteomes" id="UP000664132">
    <property type="component" value="Unassembled WGS sequence"/>
</dbReference>
<dbReference type="EMBL" id="JAFJYH010000067">
    <property type="protein sequence ID" value="KAG4421359.1"/>
    <property type="molecule type" value="Genomic_DNA"/>
</dbReference>
<evidence type="ECO:0000256" key="1">
    <source>
        <dbReference type="SAM" id="MobiDB-lite"/>
    </source>
</evidence>
<keyword evidence="2" id="KW-1133">Transmembrane helix</keyword>
<evidence type="ECO:0000256" key="2">
    <source>
        <dbReference type="SAM" id="Phobius"/>
    </source>
</evidence>
<keyword evidence="4" id="KW-1185">Reference proteome</keyword>
<feature type="compositionally biased region" description="Polar residues" evidence="1">
    <location>
        <begin position="17"/>
        <end position="26"/>
    </location>
</feature>